<dbReference type="PANTHER" id="PTHR33525">
    <property type="match status" value="1"/>
</dbReference>
<dbReference type="Proteomes" id="UP000282818">
    <property type="component" value="Unassembled WGS sequence"/>
</dbReference>
<dbReference type="SUPFAM" id="SSF141868">
    <property type="entry name" value="EAL domain-like"/>
    <property type="match status" value="1"/>
</dbReference>
<dbReference type="InterPro" id="IPR013976">
    <property type="entry name" value="HDOD"/>
</dbReference>
<evidence type="ECO:0000259" key="1">
    <source>
        <dbReference type="PROSITE" id="PS51833"/>
    </source>
</evidence>
<dbReference type="SUPFAM" id="SSF109604">
    <property type="entry name" value="HD-domain/PDEase-like"/>
    <property type="match status" value="1"/>
</dbReference>
<dbReference type="RefSeq" id="WP_127693883.1">
    <property type="nucleotide sequence ID" value="NZ_SACQ01000003.1"/>
</dbReference>
<dbReference type="EMBL" id="SACQ01000003">
    <property type="protein sequence ID" value="RVU31038.1"/>
    <property type="molecule type" value="Genomic_DNA"/>
</dbReference>
<reference evidence="2 3" key="1">
    <citation type="submission" date="2019-01" db="EMBL/GenBank/DDBJ databases">
        <authorList>
            <person name="Chen W.-M."/>
        </authorList>
    </citation>
    <scope>NUCLEOTIDE SEQUENCE [LARGE SCALE GENOMIC DNA]</scope>
    <source>
        <strain evidence="2 3">HPM-16</strain>
    </source>
</reference>
<dbReference type="Gene3D" id="3.20.20.450">
    <property type="entry name" value="EAL domain"/>
    <property type="match status" value="1"/>
</dbReference>
<feature type="domain" description="HDOD" evidence="1">
    <location>
        <begin position="205"/>
        <end position="390"/>
    </location>
</feature>
<dbReference type="InterPro" id="IPR052340">
    <property type="entry name" value="RNase_Y/CdgJ"/>
</dbReference>
<dbReference type="AlphaFoldDB" id="A0A437Q908"/>
<dbReference type="SMART" id="SM00052">
    <property type="entry name" value="EAL"/>
    <property type="match status" value="1"/>
</dbReference>
<proteinExistence type="predicted"/>
<dbReference type="PROSITE" id="PS51833">
    <property type="entry name" value="HDOD"/>
    <property type="match status" value="1"/>
</dbReference>
<dbReference type="PANTHER" id="PTHR33525:SF4">
    <property type="entry name" value="CYCLIC DI-GMP PHOSPHODIESTERASE CDGJ"/>
    <property type="match status" value="1"/>
</dbReference>
<comment type="caution">
    <text evidence="2">The sequence shown here is derived from an EMBL/GenBank/DDBJ whole genome shotgun (WGS) entry which is preliminary data.</text>
</comment>
<evidence type="ECO:0000313" key="2">
    <source>
        <dbReference type="EMBL" id="RVU31038.1"/>
    </source>
</evidence>
<organism evidence="2 3">
    <name type="scientific">Neptunomonas marina</name>
    <dbReference type="NCBI Taxonomy" id="1815562"/>
    <lineage>
        <taxon>Bacteria</taxon>
        <taxon>Pseudomonadati</taxon>
        <taxon>Pseudomonadota</taxon>
        <taxon>Gammaproteobacteria</taxon>
        <taxon>Oceanospirillales</taxon>
        <taxon>Oceanospirillaceae</taxon>
        <taxon>Neptunomonas</taxon>
    </lineage>
</organism>
<dbReference type="InterPro" id="IPR001633">
    <property type="entry name" value="EAL_dom"/>
</dbReference>
<name>A0A437Q908_9GAMM</name>
<dbReference type="PIRSF" id="PIRSF003180">
    <property type="entry name" value="DiGMPpdiest_YuxH"/>
    <property type="match status" value="1"/>
</dbReference>
<protein>
    <submittedName>
        <fullName evidence="2">HDOD domain-containing protein</fullName>
    </submittedName>
</protein>
<dbReference type="InterPro" id="IPR014408">
    <property type="entry name" value="dGMP_Pdiesterase_EAL/HD-GYP"/>
</dbReference>
<gene>
    <name evidence="2" type="ORF">EOE65_08495</name>
</gene>
<evidence type="ECO:0000313" key="3">
    <source>
        <dbReference type="Proteomes" id="UP000282818"/>
    </source>
</evidence>
<sequence>MTGEVLDSQVLMARQPIFDHKQRVVAYELLYRKEDAAEASFLDGSSATSEVLLNAFTSISDAGSVRKVPAFINLTYDIVVEGNIPELPRKEVVFELLEDVVVDEAFVNGVRNLVDQGYRIALDDFTYTPDYDPLLEMAQIVKLDVMQHNHAELVEQIKHIRPFKVTLLAEKIETHEKLEECVELGFKLFQGHFLSKPKVVKGRKVSTSQVALMQLLQELQKSSATPEVLEALIIQDPVLTYKLLRIVNSAANSLVRKVESVSEAIVLLGIPQVKKWATLIAMSANTEKPEELSRQLLIRGRMSEQVAERHKRPNAPSYFMAGMMSGLDALLDLERSMMLEQVPLGDDIKQAISDGSGEIGEVLKNVIHYEAGDWDLLPMNFDGDVYEASYREAVLWTKEAMQALADQG</sequence>
<keyword evidence="3" id="KW-1185">Reference proteome</keyword>
<dbReference type="InterPro" id="IPR035919">
    <property type="entry name" value="EAL_sf"/>
</dbReference>
<dbReference type="Gene3D" id="1.10.3210.10">
    <property type="entry name" value="Hypothetical protein af1432"/>
    <property type="match status" value="1"/>
</dbReference>
<accession>A0A437Q908</accession>
<dbReference type="Pfam" id="PF08668">
    <property type="entry name" value="HDOD"/>
    <property type="match status" value="1"/>
</dbReference>